<sequence>MRRFQIGLLIFLGIIFASSCEKDDICVEGDTPLLVIEFYDVTDTSALKEVTTLRVVGVGQNVTVNTVTDRSTVSTISIPLKTDEDSTSFILISDSAKNEDGTETGNVDTITFYYNRLEDFLSRGCGFVVNYDELQGSLTADDNNWIQDIEITQSLVTNSDSTHVKIFH</sequence>
<dbReference type="EMBL" id="LAZR01000044">
    <property type="protein sequence ID" value="KKN99922.1"/>
    <property type="molecule type" value="Genomic_DNA"/>
</dbReference>
<evidence type="ECO:0000313" key="1">
    <source>
        <dbReference type="EMBL" id="KKN99922.1"/>
    </source>
</evidence>
<dbReference type="InterPro" id="IPR045607">
    <property type="entry name" value="DUF6452"/>
</dbReference>
<dbReference type="Pfam" id="PF20050">
    <property type="entry name" value="DUF6452"/>
    <property type="match status" value="1"/>
</dbReference>
<reference evidence="1" key="1">
    <citation type="journal article" date="2015" name="Nature">
        <title>Complex archaea that bridge the gap between prokaryotes and eukaryotes.</title>
        <authorList>
            <person name="Spang A."/>
            <person name="Saw J.H."/>
            <person name="Jorgensen S.L."/>
            <person name="Zaremba-Niedzwiedzka K."/>
            <person name="Martijn J."/>
            <person name="Lind A.E."/>
            <person name="van Eijk R."/>
            <person name="Schleper C."/>
            <person name="Guy L."/>
            <person name="Ettema T.J."/>
        </authorList>
    </citation>
    <scope>NUCLEOTIDE SEQUENCE</scope>
</reference>
<protein>
    <submittedName>
        <fullName evidence="1">Uncharacterized protein</fullName>
    </submittedName>
</protein>
<proteinExistence type="predicted"/>
<gene>
    <name evidence="1" type="ORF">LCGC14_0133430</name>
</gene>
<dbReference type="PROSITE" id="PS51257">
    <property type="entry name" value="PROKAR_LIPOPROTEIN"/>
    <property type="match status" value="1"/>
</dbReference>
<dbReference type="AlphaFoldDB" id="A0A0F9VJD8"/>
<name>A0A0F9VJD8_9ZZZZ</name>
<organism evidence="1">
    <name type="scientific">marine sediment metagenome</name>
    <dbReference type="NCBI Taxonomy" id="412755"/>
    <lineage>
        <taxon>unclassified sequences</taxon>
        <taxon>metagenomes</taxon>
        <taxon>ecological metagenomes</taxon>
    </lineage>
</organism>
<accession>A0A0F9VJD8</accession>
<comment type="caution">
    <text evidence="1">The sequence shown here is derived from an EMBL/GenBank/DDBJ whole genome shotgun (WGS) entry which is preliminary data.</text>
</comment>